<dbReference type="SMART" id="SM00298">
    <property type="entry name" value="CHROMO"/>
    <property type="match status" value="1"/>
</dbReference>
<dbReference type="CDD" id="cd00024">
    <property type="entry name" value="CD_CSD"/>
    <property type="match status" value="1"/>
</dbReference>
<evidence type="ECO:0000313" key="6">
    <source>
        <dbReference type="WBParaSite" id="GPLIN_001440000"/>
    </source>
</evidence>
<reference evidence="5" key="2">
    <citation type="submission" date="2014-05" db="EMBL/GenBank/DDBJ databases">
        <title>The genome and life-stage specific transcriptomes of Globodera pallida elucidate key aspects of plant parasitism by a cyst nematode.</title>
        <authorList>
            <person name="Cotton J.A."/>
            <person name="Lilley C.J."/>
            <person name="Jones L.M."/>
            <person name="Kikuchi T."/>
            <person name="Reid A.J."/>
            <person name="Thorpe P."/>
            <person name="Tsai I.J."/>
            <person name="Beasley H."/>
            <person name="Blok V."/>
            <person name="Cock P.J.A."/>
            <person name="Van den Akker S.E."/>
            <person name="Holroyd N."/>
            <person name="Hunt M."/>
            <person name="Mantelin S."/>
            <person name="Naghra H."/>
            <person name="Pain A."/>
            <person name="Palomares-Rius J.E."/>
            <person name="Zarowiecki M."/>
            <person name="Berriman M."/>
            <person name="Jones J.T."/>
            <person name="Urwin P.E."/>
        </authorList>
    </citation>
    <scope>NUCLEOTIDE SEQUENCE [LARGE SCALE GENOMIC DNA]</scope>
    <source>
        <strain evidence="5">Lindley</strain>
    </source>
</reference>
<dbReference type="PRINTS" id="PR00504">
    <property type="entry name" value="CHROMODOMAIN"/>
</dbReference>
<feature type="region of interest" description="Disordered" evidence="3">
    <location>
        <begin position="65"/>
        <end position="89"/>
    </location>
</feature>
<dbReference type="PROSITE" id="PS50013">
    <property type="entry name" value="CHROMO_2"/>
    <property type="match status" value="1"/>
</dbReference>
<sequence length="89" mass="10258">MPAKKNDISGSDGCGEEEKEEFEVERILAKRVTKNGRVEFKVHWKNYLDAHDSWEPQENLGGSKALLDEFLQRKGNKRENKKPTTSRTP</sequence>
<evidence type="ECO:0000256" key="2">
    <source>
        <dbReference type="ARBA" id="ARBA00023242"/>
    </source>
</evidence>
<feature type="compositionally biased region" description="Basic and acidic residues" evidence="3">
    <location>
        <begin position="66"/>
        <end position="82"/>
    </location>
</feature>
<reference evidence="6" key="3">
    <citation type="submission" date="2016-06" db="UniProtKB">
        <authorList>
            <consortium name="WormBaseParasite"/>
        </authorList>
    </citation>
    <scope>IDENTIFICATION</scope>
</reference>
<comment type="subcellular location">
    <subcellularLocation>
        <location evidence="1">Nucleus</location>
    </subcellularLocation>
</comment>
<dbReference type="InterPro" id="IPR023780">
    <property type="entry name" value="Chromo_domain"/>
</dbReference>
<accession>A0A183CNE3</accession>
<feature type="domain" description="Chromo" evidence="4">
    <location>
        <begin position="22"/>
        <end position="82"/>
    </location>
</feature>
<feature type="region of interest" description="Disordered" evidence="3">
    <location>
        <begin position="1"/>
        <end position="21"/>
    </location>
</feature>
<evidence type="ECO:0000259" key="4">
    <source>
        <dbReference type="PROSITE" id="PS50013"/>
    </source>
</evidence>
<dbReference type="WBParaSite" id="GPLIN_001440000">
    <property type="protein sequence ID" value="GPLIN_001440000"/>
    <property type="gene ID" value="GPLIN_001440000"/>
</dbReference>
<dbReference type="InterPro" id="IPR000953">
    <property type="entry name" value="Chromo/chromo_shadow_dom"/>
</dbReference>
<dbReference type="PANTHER" id="PTHR22812">
    <property type="entry name" value="CHROMOBOX PROTEIN"/>
    <property type="match status" value="1"/>
</dbReference>
<dbReference type="InterPro" id="IPR016197">
    <property type="entry name" value="Chromo-like_dom_sf"/>
</dbReference>
<organism evidence="5 6">
    <name type="scientific">Globodera pallida</name>
    <name type="common">Potato cyst nematode worm</name>
    <name type="synonym">Heterodera pallida</name>
    <dbReference type="NCBI Taxonomy" id="36090"/>
    <lineage>
        <taxon>Eukaryota</taxon>
        <taxon>Metazoa</taxon>
        <taxon>Ecdysozoa</taxon>
        <taxon>Nematoda</taxon>
        <taxon>Chromadorea</taxon>
        <taxon>Rhabditida</taxon>
        <taxon>Tylenchina</taxon>
        <taxon>Tylenchomorpha</taxon>
        <taxon>Tylenchoidea</taxon>
        <taxon>Heteroderidae</taxon>
        <taxon>Heteroderinae</taxon>
        <taxon>Globodera</taxon>
    </lineage>
</organism>
<dbReference type="AlphaFoldDB" id="A0A183CNE3"/>
<reference evidence="5" key="1">
    <citation type="submission" date="2013-12" db="EMBL/GenBank/DDBJ databases">
        <authorList>
            <person name="Aslett M."/>
        </authorList>
    </citation>
    <scope>NUCLEOTIDE SEQUENCE [LARGE SCALE GENOMIC DNA]</scope>
    <source>
        <strain evidence="5">Lindley</strain>
    </source>
</reference>
<evidence type="ECO:0000256" key="1">
    <source>
        <dbReference type="ARBA" id="ARBA00004123"/>
    </source>
</evidence>
<keyword evidence="2" id="KW-0539">Nucleus</keyword>
<dbReference type="Gene3D" id="2.40.50.40">
    <property type="match status" value="1"/>
</dbReference>
<evidence type="ECO:0000313" key="5">
    <source>
        <dbReference type="Proteomes" id="UP000050741"/>
    </source>
</evidence>
<name>A0A183CNE3_GLOPA</name>
<dbReference type="GO" id="GO:0005634">
    <property type="term" value="C:nucleus"/>
    <property type="evidence" value="ECO:0007669"/>
    <property type="project" value="UniProtKB-SubCell"/>
</dbReference>
<evidence type="ECO:0000256" key="3">
    <source>
        <dbReference type="SAM" id="MobiDB-lite"/>
    </source>
</evidence>
<proteinExistence type="predicted"/>
<dbReference type="InterPro" id="IPR051219">
    <property type="entry name" value="Heterochromatin_chromo-domain"/>
</dbReference>
<protein>
    <submittedName>
        <fullName evidence="6">Chromo domain-containing protein</fullName>
    </submittedName>
</protein>
<keyword evidence="5" id="KW-1185">Reference proteome</keyword>
<dbReference type="Proteomes" id="UP000050741">
    <property type="component" value="Unassembled WGS sequence"/>
</dbReference>
<dbReference type="Pfam" id="PF00385">
    <property type="entry name" value="Chromo"/>
    <property type="match status" value="1"/>
</dbReference>
<dbReference type="SUPFAM" id="SSF54160">
    <property type="entry name" value="Chromo domain-like"/>
    <property type="match status" value="1"/>
</dbReference>
<dbReference type="InterPro" id="IPR017984">
    <property type="entry name" value="Chromo_dom_subgr"/>
</dbReference>